<sequence>MLNNVEKEIVKDLEEMDAETSEYENMKENYINLSSQEKEEYYKQIAAAYNCTEREAKRAANYFAYDCKEIVNN</sequence>
<evidence type="ECO:0000256" key="1">
    <source>
        <dbReference type="SAM" id="Coils"/>
    </source>
</evidence>
<protein>
    <submittedName>
        <fullName evidence="2">Uncharacterized protein</fullName>
    </submittedName>
</protein>
<evidence type="ECO:0000313" key="2">
    <source>
        <dbReference type="EMBL" id="DAE29970.1"/>
    </source>
</evidence>
<name>A0A8S5RFR8_9VIRU</name>
<dbReference type="EMBL" id="BK059101">
    <property type="protein sequence ID" value="DAE29970.1"/>
    <property type="molecule type" value="Genomic_DNA"/>
</dbReference>
<organism evidence="2">
    <name type="scientific">virus sp. ctE0n6</name>
    <dbReference type="NCBI Taxonomy" id="2827985"/>
    <lineage>
        <taxon>Viruses</taxon>
    </lineage>
</organism>
<accession>A0A8S5RFR8</accession>
<proteinExistence type="predicted"/>
<feature type="coiled-coil region" evidence="1">
    <location>
        <begin position="2"/>
        <end position="36"/>
    </location>
</feature>
<reference evidence="2" key="1">
    <citation type="journal article" date="2021" name="Proc. Natl. Acad. Sci. U.S.A.">
        <title>A Catalog of Tens of Thousands of Viruses from Human Metagenomes Reveals Hidden Associations with Chronic Diseases.</title>
        <authorList>
            <person name="Tisza M.J."/>
            <person name="Buck C.B."/>
        </authorList>
    </citation>
    <scope>NUCLEOTIDE SEQUENCE</scope>
    <source>
        <strain evidence="2">CtE0n6</strain>
    </source>
</reference>
<keyword evidence="1" id="KW-0175">Coiled coil</keyword>